<sequence length="154" mass="16620">MNAFKIWFGKYSALESWRRDDQGDRMSRGTVGRWLAAALGAASVLISGCAYSVDADELPGVYRNSKTGGEITLDSDGTFTATDLSTDAHTDPEDLHGHWDFVDSSGSDFVYLDIDERGIGEVSGVQLYARGGGKVEFSRPDGSWSLALTKVSAQ</sequence>
<organism evidence="1 2">
    <name type="scientific">Streptomyces citrinus</name>
    <dbReference type="NCBI Taxonomy" id="3118173"/>
    <lineage>
        <taxon>Bacteria</taxon>
        <taxon>Bacillati</taxon>
        <taxon>Actinomycetota</taxon>
        <taxon>Actinomycetes</taxon>
        <taxon>Kitasatosporales</taxon>
        <taxon>Streptomycetaceae</taxon>
        <taxon>Streptomyces</taxon>
    </lineage>
</organism>
<evidence type="ECO:0000313" key="2">
    <source>
        <dbReference type="Proteomes" id="UP001432251"/>
    </source>
</evidence>
<keyword evidence="2" id="KW-1185">Reference proteome</keyword>
<dbReference type="EMBL" id="CP146022">
    <property type="protein sequence ID" value="WWQ64373.1"/>
    <property type="molecule type" value="Genomic_DNA"/>
</dbReference>
<protein>
    <submittedName>
        <fullName evidence="1">Uncharacterized protein</fullName>
    </submittedName>
</protein>
<dbReference type="Proteomes" id="UP001432251">
    <property type="component" value="Chromosome"/>
</dbReference>
<gene>
    <name evidence="1" type="ORF">V2W30_14155</name>
</gene>
<reference evidence="1" key="1">
    <citation type="journal article" date="2025" name="Int. J. Syst. Evol. Microbiol.">
        <title>Streptomyces citrinus sp. nov., with yellow diffusible pigment.</title>
        <authorList>
            <person name="He Y."/>
            <person name="Yang E."/>
            <person name="Xu J."/>
            <person name="Sun Y."/>
            <person name="Sun L."/>
        </authorList>
    </citation>
    <scope>NUCLEOTIDE SEQUENCE</scope>
    <source>
        <strain evidence="1">Q6</strain>
    </source>
</reference>
<accession>A0ACD5AAY1</accession>
<evidence type="ECO:0000313" key="1">
    <source>
        <dbReference type="EMBL" id="WWQ64373.1"/>
    </source>
</evidence>
<name>A0ACD5AAY1_9ACTN</name>
<proteinExistence type="predicted"/>